<gene>
    <name evidence="8" type="ORF">H9623_18525</name>
</gene>
<dbReference type="GO" id="GO:0140359">
    <property type="term" value="F:ABC-type transporter activity"/>
    <property type="evidence" value="ECO:0007669"/>
    <property type="project" value="InterPro"/>
</dbReference>
<proteinExistence type="predicted"/>
<evidence type="ECO:0000259" key="7">
    <source>
        <dbReference type="Pfam" id="PF01061"/>
    </source>
</evidence>
<feature type="domain" description="ABC-2 type transporter transmembrane" evidence="7">
    <location>
        <begin position="35"/>
        <end position="242"/>
    </location>
</feature>
<dbReference type="Proteomes" id="UP000822993">
    <property type="component" value="Unassembled WGS sequence"/>
</dbReference>
<dbReference type="GO" id="GO:0016020">
    <property type="term" value="C:membrane"/>
    <property type="evidence" value="ECO:0007669"/>
    <property type="project" value="UniProtKB-SubCell"/>
</dbReference>
<evidence type="ECO:0000313" key="9">
    <source>
        <dbReference type="Proteomes" id="UP000822993"/>
    </source>
</evidence>
<feature type="transmembrane region" description="Helical" evidence="6">
    <location>
        <begin position="82"/>
        <end position="109"/>
    </location>
</feature>
<evidence type="ECO:0000313" key="8">
    <source>
        <dbReference type="EMBL" id="MBE7702291.1"/>
    </source>
</evidence>
<keyword evidence="3 6" id="KW-1133">Transmembrane helix</keyword>
<keyword evidence="9" id="KW-1185">Reference proteome</keyword>
<sequence>MTTQTQTRTSRSSGATATPRSSTGLAGSLRRTGSLVRAETTLLLRNRTALFNGVALAPAMVALLHFSGAFEAFVGEGAGTSVVGAFALTSLICFALMFVVYYNLASAYVARREELVLKRLRTGQCSDAEILAGAATPAVVTMLAQLVLGGVAIAVWIGLDVPANVLLLLVAVIGGTFVFAALAAASTAFTRTLESAQLSTLPIMAGALLLSGTTLPLTLLPERVQTLAEYTPLHPVAELLTIGLTGLGPDGVAVGLGETFALAAQPLAVLLAWCVLGAWLATRYMRWEPRR</sequence>
<evidence type="ECO:0000256" key="5">
    <source>
        <dbReference type="SAM" id="MobiDB-lite"/>
    </source>
</evidence>
<feature type="transmembrane region" description="Helical" evidence="6">
    <location>
        <begin position="165"/>
        <end position="189"/>
    </location>
</feature>
<comment type="caution">
    <text evidence="8">The sequence shown here is derived from an EMBL/GenBank/DDBJ whole genome shotgun (WGS) entry which is preliminary data.</text>
</comment>
<name>A0A9D5UFU2_9CELL</name>
<feature type="transmembrane region" description="Helical" evidence="6">
    <location>
        <begin position="130"/>
        <end position="159"/>
    </location>
</feature>
<evidence type="ECO:0000256" key="4">
    <source>
        <dbReference type="ARBA" id="ARBA00023136"/>
    </source>
</evidence>
<feature type="region of interest" description="Disordered" evidence="5">
    <location>
        <begin position="1"/>
        <end position="30"/>
    </location>
</feature>
<dbReference type="AlphaFoldDB" id="A0A9D5UFU2"/>
<protein>
    <submittedName>
        <fullName evidence="8">ABC transporter permease</fullName>
    </submittedName>
</protein>
<dbReference type="RefSeq" id="WP_193721482.1">
    <property type="nucleotide sequence ID" value="NZ_JACSPN010000040.1"/>
</dbReference>
<dbReference type="EMBL" id="JACSPN010000040">
    <property type="protein sequence ID" value="MBE7702291.1"/>
    <property type="molecule type" value="Genomic_DNA"/>
</dbReference>
<evidence type="ECO:0000256" key="6">
    <source>
        <dbReference type="SAM" id="Phobius"/>
    </source>
</evidence>
<dbReference type="Pfam" id="PF01061">
    <property type="entry name" value="ABC2_membrane"/>
    <property type="match status" value="1"/>
</dbReference>
<feature type="transmembrane region" description="Helical" evidence="6">
    <location>
        <begin position="260"/>
        <end position="281"/>
    </location>
</feature>
<dbReference type="PANTHER" id="PTHR43027:SF2">
    <property type="entry name" value="TRANSPORT PERMEASE PROTEIN"/>
    <property type="match status" value="1"/>
</dbReference>
<reference evidence="8 9" key="1">
    <citation type="submission" date="2020-08" db="EMBL/GenBank/DDBJ databases">
        <title>A Genomic Blueprint of the Chicken Gut Microbiome.</title>
        <authorList>
            <person name="Gilroy R."/>
            <person name="Ravi A."/>
            <person name="Getino M."/>
            <person name="Pursley I."/>
            <person name="Horton D.L."/>
            <person name="Alikhan N.-F."/>
            <person name="Baker D."/>
            <person name="Gharbi K."/>
            <person name="Hall N."/>
            <person name="Watson M."/>
            <person name="Adriaenssens E.M."/>
            <person name="Foster-Nyarko E."/>
            <person name="Jarju S."/>
            <person name="Secka A."/>
            <person name="Antonio M."/>
            <person name="Oren A."/>
            <person name="Chaudhuri R."/>
            <person name="La Ragione R.M."/>
            <person name="Hildebrand F."/>
            <person name="Pallen M.J."/>
        </authorList>
    </citation>
    <scope>NUCLEOTIDE SEQUENCE [LARGE SCALE GENOMIC DNA]</scope>
    <source>
        <strain evidence="8 9">Sa1BUA8</strain>
    </source>
</reference>
<feature type="transmembrane region" description="Helical" evidence="6">
    <location>
        <begin position="49"/>
        <end position="70"/>
    </location>
</feature>
<comment type="subcellular location">
    <subcellularLocation>
        <location evidence="1">Membrane</location>
        <topology evidence="1">Multi-pass membrane protein</topology>
    </subcellularLocation>
</comment>
<evidence type="ECO:0000256" key="1">
    <source>
        <dbReference type="ARBA" id="ARBA00004141"/>
    </source>
</evidence>
<organism evidence="8 9">
    <name type="scientific">Oerskovia douganii</name>
    <dbReference type="NCBI Taxonomy" id="2762210"/>
    <lineage>
        <taxon>Bacteria</taxon>
        <taxon>Bacillati</taxon>
        <taxon>Actinomycetota</taxon>
        <taxon>Actinomycetes</taxon>
        <taxon>Micrococcales</taxon>
        <taxon>Cellulomonadaceae</taxon>
        <taxon>Oerskovia</taxon>
    </lineage>
</organism>
<dbReference type="InterPro" id="IPR052902">
    <property type="entry name" value="ABC-2_transporter"/>
</dbReference>
<evidence type="ECO:0000256" key="3">
    <source>
        <dbReference type="ARBA" id="ARBA00022989"/>
    </source>
</evidence>
<accession>A0A9D5UFU2</accession>
<feature type="transmembrane region" description="Helical" evidence="6">
    <location>
        <begin position="201"/>
        <end position="220"/>
    </location>
</feature>
<evidence type="ECO:0000256" key="2">
    <source>
        <dbReference type="ARBA" id="ARBA00022692"/>
    </source>
</evidence>
<feature type="compositionally biased region" description="Low complexity" evidence="5">
    <location>
        <begin position="1"/>
        <end position="24"/>
    </location>
</feature>
<dbReference type="InterPro" id="IPR013525">
    <property type="entry name" value="ABC2_TM"/>
</dbReference>
<keyword evidence="2 6" id="KW-0812">Transmembrane</keyword>
<keyword evidence="4 6" id="KW-0472">Membrane</keyword>
<dbReference type="PANTHER" id="PTHR43027">
    <property type="entry name" value="DOXORUBICIN RESISTANCE ABC TRANSPORTER PERMEASE PROTEIN DRRC-RELATED"/>
    <property type="match status" value="1"/>
</dbReference>